<keyword evidence="2" id="KW-1185">Reference proteome</keyword>
<evidence type="ECO:0000313" key="2">
    <source>
        <dbReference type="Proteomes" id="UP000499080"/>
    </source>
</evidence>
<dbReference type="Proteomes" id="UP000499080">
    <property type="component" value="Unassembled WGS sequence"/>
</dbReference>
<evidence type="ECO:0000313" key="1">
    <source>
        <dbReference type="EMBL" id="GBN82419.1"/>
    </source>
</evidence>
<gene>
    <name evidence="1" type="ORF">AVEN_163748_1</name>
</gene>
<name>A0A4Y2S4Y6_ARAVE</name>
<organism evidence="1 2">
    <name type="scientific">Araneus ventricosus</name>
    <name type="common">Orbweaver spider</name>
    <name type="synonym">Epeira ventricosa</name>
    <dbReference type="NCBI Taxonomy" id="182803"/>
    <lineage>
        <taxon>Eukaryota</taxon>
        <taxon>Metazoa</taxon>
        <taxon>Ecdysozoa</taxon>
        <taxon>Arthropoda</taxon>
        <taxon>Chelicerata</taxon>
        <taxon>Arachnida</taxon>
        <taxon>Araneae</taxon>
        <taxon>Araneomorphae</taxon>
        <taxon>Entelegynae</taxon>
        <taxon>Araneoidea</taxon>
        <taxon>Araneidae</taxon>
        <taxon>Araneus</taxon>
    </lineage>
</organism>
<sequence>MSLPKAKIASSFAVGHLHDLVLGRGEDDACDECLMGPRPEQDLGGRGIMDLHDDKRNNISLKVGKRHLQRFYRNAGVMGSIGSDLGDKM</sequence>
<dbReference type="EMBL" id="BGPR01019610">
    <property type="protein sequence ID" value="GBN82419.1"/>
    <property type="molecule type" value="Genomic_DNA"/>
</dbReference>
<accession>A0A4Y2S4Y6</accession>
<proteinExistence type="predicted"/>
<comment type="caution">
    <text evidence="1">The sequence shown here is derived from an EMBL/GenBank/DDBJ whole genome shotgun (WGS) entry which is preliminary data.</text>
</comment>
<reference evidence="1 2" key="1">
    <citation type="journal article" date="2019" name="Sci. Rep.">
        <title>Orb-weaving spider Araneus ventricosus genome elucidates the spidroin gene catalogue.</title>
        <authorList>
            <person name="Kono N."/>
            <person name="Nakamura H."/>
            <person name="Ohtoshi R."/>
            <person name="Moran D.A.P."/>
            <person name="Shinohara A."/>
            <person name="Yoshida Y."/>
            <person name="Fujiwara M."/>
            <person name="Mori M."/>
            <person name="Tomita M."/>
            <person name="Arakawa K."/>
        </authorList>
    </citation>
    <scope>NUCLEOTIDE SEQUENCE [LARGE SCALE GENOMIC DNA]</scope>
</reference>
<protein>
    <submittedName>
        <fullName evidence="1">Uncharacterized protein</fullName>
    </submittedName>
</protein>
<dbReference type="AlphaFoldDB" id="A0A4Y2S4Y6"/>